<feature type="signal peptide" evidence="1">
    <location>
        <begin position="1"/>
        <end position="16"/>
    </location>
</feature>
<proteinExistence type="predicted"/>
<feature type="chain" id="PRO_5042842170" evidence="1">
    <location>
        <begin position="17"/>
        <end position="144"/>
    </location>
</feature>
<sequence>MKKLFFFFALAIGAMACNKSDDTVVNNPIEDAQKQLSEIYLYTDSELRAVKGTDYELIDTVVPTKITITAVINETTFEGEMEINGKQPREEEAIGYTITKGVFSTEDLNYYQVNEVLEVSPADDKETPLPTNLHIVPLVPNPEN</sequence>
<dbReference type="RefSeq" id="WP_338238217.1">
    <property type="nucleotide sequence ID" value="NZ_BQKE01000002.1"/>
</dbReference>
<evidence type="ECO:0000313" key="3">
    <source>
        <dbReference type="Proteomes" id="UP001310022"/>
    </source>
</evidence>
<name>A0AAN4W1X0_9BACT</name>
<comment type="caution">
    <text evidence="2">The sequence shown here is derived from an EMBL/GenBank/DDBJ whole genome shotgun (WGS) entry which is preliminary data.</text>
</comment>
<dbReference type="AlphaFoldDB" id="A0AAN4W1X0"/>
<keyword evidence="3" id="KW-1185">Reference proteome</keyword>
<dbReference type="Proteomes" id="UP001310022">
    <property type="component" value="Unassembled WGS sequence"/>
</dbReference>
<accession>A0AAN4W1X0</accession>
<organism evidence="2 3">
    <name type="scientific">Persicobacter diffluens</name>
    <dbReference type="NCBI Taxonomy" id="981"/>
    <lineage>
        <taxon>Bacteria</taxon>
        <taxon>Pseudomonadati</taxon>
        <taxon>Bacteroidota</taxon>
        <taxon>Cytophagia</taxon>
        <taxon>Cytophagales</taxon>
        <taxon>Persicobacteraceae</taxon>
        <taxon>Persicobacter</taxon>
    </lineage>
</organism>
<gene>
    <name evidence="2" type="ORF">PEDI_35520</name>
</gene>
<protein>
    <submittedName>
        <fullName evidence="2">Uncharacterized protein</fullName>
    </submittedName>
</protein>
<dbReference type="PROSITE" id="PS51257">
    <property type="entry name" value="PROKAR_LIPOPROTEIN"/>
    <property type="match status" value="1"/>
</dbReference>
<dbReference type="EMBL" id="BQKE01000002">
    <property type="protein sequence ID" value="GJM63000.1"/>
    <property type="molecule type" value="Genomic_DNA"/>
</dbReference>
<evidence type="ECO:0000256" key="1">
    <source>
        <dbReference type="SAM" id="SignalP"/>
    </source>
</evidence>
<evidence type="ECO:0000313" key="2">
    <source>
        <dbReference type="EMBL" id="GJM63000.1"/>
    </source>
</evidence>
<reference evidence="2 3" key="1">
    <citation type="submission" date="2021-12" db="EMBL/GenBank/DDBJ databases">
        <title>Genome sequencing of bacteria with rrn-lacking chromosome and rrn-plasmid.</title>
        <authorList>
            <person name="Anda M."/>
            <person name="Iwasaki W."/>
        </authorList>
    </citation>
    <scope>NUCLEOTIDE SEQUENCE [LARGE SCALE GENOMIC DNA]</scope>
    <source>
        <strain evidence="2 3">NBRC 15940</strain>
    </source>
</reference>
<keyword evidence="1" id="KW-0732">Signal</keyword>